<sequence>MKAFLLQNKYFETSFFQRPLAGNGGWNGASAVFHCDADLQPVSGLYRSKDFVSGIRRALQDGRQLDSWEETVSVCINTKTNIQNMSYEDYERHPCPYGATQIQVHGPFLDDLLSKYKDLIKMRILLEFSSFVDTTQRNQTNVFPVTVNVESKEMKCSSDGNREDYSFEDELAVAWPLPIASGVHVYGTVTLELIACVDASSNEDLSTALQLLCLNK</sequence>
<keyword evidence="2" id="KW-1185">Reference proteome</keyword>
<proteinExistence type="predicted"/>
<reference evidence="1 2" key="1">
    <citation type="submission" date="2024-08" db="EMBL/GenBank/DDBJ databases">
        <authorList>
            <person name="Cucini C."/>
            <person name="Frati F."/>
        </authorList>
    </citation>
    <scope>NUCLEOTIDE SEQUENCE [LARGE SCALE GENOMIC DNA]</scope>
</reference>
<comment type="caution">
    <text evidence="1">The sequence shown here is derived from an EMBL/GenBank/DDBJ whole genome shotgun (WGS) entry which is preliminary data.</text>
</comment>
<evidence type="ECO:0000313" key="1">
    <source>
        <dbReference type="EMBL" id="CAL8108253.1"/>
    </source>
</evidence>
<dbReference type="Proteomes" id="UP001642540">
    <property type="component" value="Unassembled WGS sequence"/>
</dbReference>
<gene>
    <name evidence="1" type="ORF">ODALV1_LOCUS12924</name>
</gene>
<organism evidence="1 2">
    <name type="scientific">Orchesella dallaii</name>
    <dbReference type="NCBI Taxonomy" id="48710"/>
    <lineage>
        <taxon>Eukaryota</taxon>
        <taxon>Metazoa</taxon>
        <taxon>Ecdysozoa</taxon>
        <taxon>Arthropoda</taxon>
        <taxon>Hexapoda</taxon>
        <taxon>Collembola</taxon>
        <taxon>Entomobryomorpha</taxon>
        <taxon>Entomobryoidea</taxon>
        <taxon>Orchesellidae</taxon>
        <taxon>Orchesellinae</taxon>
        <taxon>Orchesella</taxon>
    </lineage>
</organism>
<accession>A0ABP1QLX0</accession>
<evidence type="ECO:0000313" key="2">
    <source>
        <dbReference type="Proteomes" id="UP001642540"/>
    </source>
</evidence>
<protein>
    <submittedName>
        <fullName evidence="1">Uncharacterized protein</fullName>
    </submittedName>
</protein>
<name>A0ABP1QLX0_9HEXA</name>
<dbReference type="EMBL" id="CAXLJM020000039">
    <property type="protein sequence ID" value="CAL8108253.1"/>
    <property type="molecule type" value="Genomic_DNA"/>
</dbReference>